<evidence type="ECO:0000313" key="14">
    <source>
        <dbReference type="Proteomes" id="UP001276659"/>
    </source>
</evidence>
<dbReference type="PROSITE" id="PS00953">
    <property type="entry name" value="GLYCOSYL_HYDROL_F25_1"/>
    <property type="match status" value="1"/>
</dbReference>
<dbReference type="GO" id="GO:0003796">
    <property type="term" value="F:lysozyme activity"/>
    <property type="evidence" value="ECO:0007669"/>
    <property type="project" value="UniProtKB-EC"/>
</dbReference>
<keyword evidence="8" id="KW-1015">Disulfide bond</keyword>
<dbReference type="PANTHER" id="PTHR34135:SF2">
    <property type="entry name" value="LYSOZYME"/>
    <property type="match status" value="1"/>
</dbReference>
<dbReference type="PANTHER" id="PTHR34135">
    <property type="entry name" value="LYSOZYME"/>
    <property type="match status" value="1"/>
</dbReference>
<dbReference type="GO" id="GO:0031640">
    <property type="term" value="P:killing of cells of another organism"/>
    <property type="evidence" value="ECO:0007669"/>
    <property type="project" value="UniProtKB-KW"/>
</dbReference>
<protein>
    <recommendedName>
        <fullName evidence="11">Lysozyme</fullName>
        <ecNumber evidence="11">3.2.1.17</ecNumber>
    </recommendedName>
</protein>
<dbReference type="SUPFAM" id="SSF51445">
    <property type="entry name" value="(Trans)glycosidases"/>
    <property type="match status" value="1"/>
</dbReference>
<dbReference type="GO" id="GO:0005576">
    <property type="term" value="C:extracellular region"/>
    <property type="evidence" value="ECO:0007669"/>
    <property type="project" value="UniProtKB-SubCell"/>
</dbReference>
<dbReference type="InterPro" id="IPR017853">
    <property type="entry name" value="GH"/>
</dbReference>
<reference evidence="13" key="1">
    <citation type="submission" date="2022-11" db="EMBL/GenBank/DDBJ databases">
        <title>Chromosomal genome sequence assembly and mating type (MAT) locus characterization of the leprose asexual lichenized fungus Lepraria neglecta (Nyl.) Erichsen.</title>
        <authorList>
            <person name="Allen J.L."/>
            <person name="Pfeffer B."/>
        </authorList>
    </citation>
    <scope>NUCLEOTIDE SEQUENCE</scope>
    <source>
        <strain evidence="13">Allen 5258</strain>
    </source>
</reference>
<dbReference type="GO" id="GO:0016052">
    <property type="term" value="P:carbohydrate catabolic process"/>
    <property type="evidence" value="ECO:0007669"/>
    <property type="project" value="TreeGrafter"/>
</dbReference>
<keyword evidence="14" id="KW-1185">Reference proteome</keyword>
<keyword evidence="12" id="KW-0732">Signal</keyword>
<gene>
    <name evidence="13" type="ORF">OEA41_006515</name>
</gene>
<proteinExistence type="inferred from homology"/>
<comment type="caution">
    <text evidence="13">The sequence shown here is derived from an EMBL/GenBank/DDBJ whole genome shotgun (WGS) entry which is preliminary data.</text>
</comment>
<comment type="subcellular location">
    <subcellularLocation>
        <location evidence="2">Secreted</location>
    </subcellularLocation>
</comment>
<keyword evidence="9 11" id="KW-0326">Glycosidase</keyword>
<dbReference type="InterPro" id="IPR018077">
    <property type="entry name" value="Glyco_hydro_fam25_subgr"/>
</dbReference>
<keyword evidence="5" id="KW-0929">Antimicrobial</keyword>
<evidence type="ECO:0000313" key="13">
    <source>
        <dbReference type="EMBL" id="KAK3173186.1"/>
    </source>
</evidence>
<comment type="function">
    <text evidence="10">This enzyme has both lysozyme (acetylmuramidase) and diacetylmuramidase activities.</text>
</comment>
<dbReference type="EMBL" id="JASNWA010000007">
    <property type="protein sequence ID" value="KAK3173186.1"/>
    <property type="molecule type" value="Genomic_DNA"/>
</dbReference>
<evidence type="ECO:0000256" key="9">
    <source>
        <dbReference type="ARBA" id="ARBA00023295"/>
    </source>
</evidence>
<evidence type="ECO:0000256" key="12">
    <source>
        <dbReference type="SAM" id="SignalP"/>
    </source>
</evidence>
<evidence type="ECO:0000256" key="4">
    <source>
        <dbReference type="ARBA" id="ARBA00022525"/>
    </source>
</evidence>
<name>A0AAE0DKN4_9LECA</name>
<dbReference type="CDD" id="cd06412">
    <property type="entry name" value="GH25_CH-type"/>
    <property type="match status" value="1"/>
</dbReference>
<sequence length="233" mass="24896">MKISTALILVALKLATATPAPLERRATVQGFDISNYQPTVNFQGAYNSGARFVIIKATEGTTYIDPSFSSHYTGATNAGLIRGGYHFAHPDTSTGAAQATYFLAHGGGWSGDGITLPGMLDIEYNPNGATCYGLSTSAMVAWIQSFVSTYHTKTTRYPMIYSTNDWWSTCTGNSAAFHTTCPLVLARYGSSVGTIPGGWPYQTIWQNADTYTYGGDSDIFNGALSSLQKLASG</sequence>
<dbReference type="FunFam" id="3.20.20.80:FF:000060">
    <property type="entry name" value="Lysozyme M1"/>
    <property type="match status" value="1"/>
</dbReference>
<dbReference type="PROSITE" id="PS51904">
    <property type="entry name" value="GLYCOSYL_HYDROL_F25_2"/>
    <property type="match status" value="1"/>
</dbReference>
<evidence type="ECO:0000256" key="1">
    <source>
        <dbReference type="ARBA" id="ARBA00000632"/>
    </source>
</evidence>
<dbReference type="EC" id="3.2.1.17" evidence="11"/>
<dbReference type="GO" id="GO:0009253">
    <property type="term" value="P:peptidoglycan catabolic process"/>
    <property type="evidence" value="ECO:0007669"/>
    <property type="project" value="InterPro"/>
</dbReference>
<evidence type="ECO:0000256" key="2">
    <source>
        <dbReference type="ARBA" id="ARBA00004613"/>
    </source>
</evidence>
<dbReference type="InterPro" id="IPR002053">
    <property type="entry name" value="Glyco_hydro_25"/>
</dbReference>
<dbReference type="AlphaFoldDB" id="A0AAE0DKN4"/>
<accession>A0AAE0DKN4</accession>
<comment type="similarity">
    <text evidence="3 11">Belongs to the glycosyl hydrolase 25 family.</text>
</comment>
<evidence type="ECO:0000256" key="8">
    <source>
        <dbReference type="ARBA" id="ARBA00023157"/>
    </source>
</evidence>
<evidence type="ECO:0000256" key="3">
    <source>
        <dbReference type="ARBA" id="ARBA00010646"/>
    </source>
</evidence>
<evidence type="ECO:0000256" key="5">
    <source>
        <dbReference type="ARBA" id="ARBA00022529"/>
    </source>
</evidence>
<organism evidence="13 14">
    <name type="scientific">Lepraria neglecta</name>
    <dbReference type="NCBI Taxonomy" id="209136"/>
    <lineage>
        <taxon>Eukaryota</taxon>
        <taxon>Fungi</taxon>
        <taxon>Dikarya</taxon>
        <taxon>Ascomycota</taxon>
        <taxon>Pezizomycotina</taxon>
        <taxon>Lecanoromycetes</taxon>
        <taxon>OSLEUM clade</taxon>
        <taxon>Lecanoromycetidae</taxon>
        <taxon>Lecanorales</taxon>
        <taxon>Lecanorineae</taxon>
        <taxon>Stereocaulaceae</taxon>
        <taxon>Lepraria</taxon>
    </lineage>
</organism>
<evidence type="ECO:0000256" key="11">
    <source>
        <dbReference type="RuleBase" id="RU361176"/>
    </source>
</evidence>
<dbReference type="GO" id="GO:0042742">
    <property type="term" value="P:defense response to bacterium"/>
    <property type="evidence" value="ECO:0007669"/>
    <property type="project" value="UniProtKB-KW"/>
</dbReference>
<keyword evidence="7 11" id="KW-0378">Hydrolase</keyword>
<feature type="signal peptide" evidence="12">
    <location>
        <begin position="1"/>
        <end position="17"/>
    </location>
</feature>
<dbReference type="SMART" id="SM00641">
    <property type="entry name" value="Glyco_25"/>
    <property type="match status" value="1"/>
</dbReference>
<evidence type="ECO:0000256" key="6">
    <source>
        <dbReference type="ARBA" id="ARBA00022638"/>
    </source>
</evidence>
<feature type="chain" id="PRO_5041913845" description="Lysozyme" evidence="12">
    <location>
        <begin position="18"/>
        <end position="233"/>
    </location>
</feature>
<comment type="catalytic activity">
    <reaction evidence="1 11">
        <text>Hydrolysis of (1-&gt;4)-beta-linkages between N-acetylmuramic acid and N-acetyl-D-glucosamine residues in a peptidoglycan and between N-acetyl-D-glucosamine residues in chitodextrins.</text>
        <dbReference type="EC" id="3.2.1.17"/>
    </reaction>
</comment>
<dbReference type="Proteomes" id="UP001276659">
    <property type="component" value="Unassembled WGS sequence"/>
</dbReference>
<dbReference type="Pfam" id="PF01183">
    <property type="entry name" value="Glyco_hydro_25"/>
    <property type="match status" value="1"/>
</dbReference>
<dbReference type="Gene3D" id="3.20.20.80">
    <property type="entry name" value="Glycosidases"/>
    <property type="match status" value="1"/>
</dbReference>
<keyword evidence="6" id="KW-0081">Bacteriolytic enzyme</keyword>
<keyword evidence="4" id="KW-0964">Secreted</keyword>
<dbReference type="GO" id="GO:0016998">
    <property type="term" value="P:cell wall macromolecule catabolic process"/>
    <property type="evidence" value="ECO:0007669"/>
    <property type="project" value="InterPro"/>
</dbReference>
<evidence type="ECO:0000256" key="7">
    <source>
        <dbReference type="ARBA" id="ARBA00022801"/>
    </source>
</evidence>
<dbReference type="InterPro" id="IPR008270">
    <property type="entry name" value="Glyco_hydro_25_AS"/>
</dbReference>
<evidence type="ECO:0000256" key="10">
    <source>
        <dbReference type="ARBA" id="ARBA00055588"/>
    </source>
</evidence>